<sequence length="75" mass="8132">MPVTFPRITVDPEVMGGAPCVRQSRIPVATLLAMMAEGMSVTDILTDLPFLDEEDLAEVLNYAADAVRDRTARPA</sequence>
<evidence type="ECO:0000313" key="1">
    <source>
        <dbReference type="EMBL" id="SCF24041.1"/>
    </source>
</evidence>
<dbReference type="AlphaFoldDB" id="A0A1C4YUM0"/>
<dbReference type="SUPFAM" id="SSF46689">
    <property type="entry name" value="Homeodomain-like"/>
    <property type="match status" value="1"/>
</dbReference>
<organism evidence="1 2">
    <name type="scientific">Micromonospora purpureochromogenes</name>
    <dbReference type="NCBI Taxonomy" id="47872"/>
    <lineage>
        <taxon>Bacteria</taxon>
        <taxon>Bacillati</taxon>
        <taxon>Actinomycetota</taxon>
        <taxon>Actinomycetes</taxon>
        <taxon>Micromonosporales</taxon>
        <taxon>Micromonosporaceae</taxon>
        <taxon>Micromonospora</taxon>
    </lineage>
</organism>
<evidence type="ECO:0000313" key="2">
    <source>
        <dbReference type="Proteomes" id="UP000198228"/>
    </source>
</evidence>
<proteinExistence type="predicted"/>
<dbReference type="InterPro" id="IPR036388">
    <property type="entry name" value="WH-like_DNA-bd_sf"/>
</dbReference>
<protein>
    <submittedName>
        <fullName evidence="1">Uncharacterized conserved protein, DUF433 family</fullName>
    </submittedName>
</protein>
<accession>A0A1C4YUM0</accession>
<reference evidence="1 2" key="1">
    <citation type="submission" date="2016-06" db="EMBL/GenBank/DDBJ databases">
        <authorList>
            <person name="Kjaerup R.B."/>
            <person name="Dalgaard T.S."/>
            <person name="Juul-Madsen H.R."/>
        </authorList>
    </citation>
    <scope>NUCLEOTIDE SEQUENCE [LARGE SCALE GENOMIC DNA]</scope>
    <source>
        <strain evidence="1 2">DSM 43821</strain>
    </source>
</reference>
<gene>
    <name evidence="1" type="ORF">GA0074696_3682</name>
</gene>
<dbReference type="PANTHER" id="PTHR34849">
    <property type="entry name" value="SSL5025 PROTEIN"/>
    <property type="match status" value="1"/>
</dbReference>
<dbReference type="Gene3D" id="1.10.10.10">
    <property type="entry name" value="Winged helix-like DNA-binding domain superfamily/Winged helix DNA-binding domain"/>
    <property type="match status" value="1"/>
</dbReference>
<name>A0A1C4YUM0_9ACTN</name>
<dbReference type="PANTHER" id="PTHR34849:SF3">
    <property type="entry name" value="SSR2962 PROTEIN"/>
    <property type="match status" value="1"/>
</dbReference>
<dbReference type="EMBL" id="LT607410">
    <property type="protein sequence ID" value="SCF24041.1"/>
    <property type="molecule type" value="Genomic_DNA"/>
</dbReference>
<dbReference type="Proteomes" id="UP000198228">
    <property type="component" value="Chromosome I"/>
</dbReference>
<dbReference type="InterPro" id="IPR007367">
    <property type="entry name" value="DUF433"/>
</dbReference>
<dbReference type="InterPro" id="IPR009057">
    <property type="entry name" value="Homeodomain-like_sf"/>
</dbReference>
<dbReference type="Pfam" id="PF04255">
    <property type="entry name" value="DUF433"/>
    <property type="match status" value="1"/>
</dbReference>